<feature type="compositionally biased region" description="Basic and acidic residues" evidence="1">
    <location>
        <begin position="166"/>
        <end position="190"/>
    </location>
</feature>
<feature type="compositionally biased region" description="Basic and acidic residues" evidence="1">
    <location>
        <begin position="99"/>
        <end position="113"/>
    </location>
</feature>
<evidence type="ECO:0000313" key="3">
    <source>
        <dbReference type="EMBL" id="KCW68590.1"/>
    </source>
</evidence>
<dbReference type="AlphaFoldDB" id="A0A059BSG0"/>
<feature type="compositionally biased region" description="Basic and acidic residues" evidence="1">
    <location>
        <begin position="212"/>
        <end position="231"/>
    </location>
</feature>
<feature type="compositionally biased region" description="Acidic residues" evidence="1">
    <location>
        <begin position="114"/>
        <end position="140"/>
    </location>
</feature>
<gene>
    <name evidence="3" type="ORF">EUGRSUZ_F02202</name>
</gene>
<protein>
    <submittedName>
        <fullName evidence="3">Uncharacterized protein</fullName>
    </submittedName>
</protein>
<feature type="compositionally biased region" description="Basic and acidic residues" evidence="1">
    <location>
        <begin position="61"/>
        <end position="91"/>
    </location>
</feature>
<keyword evidence="2" id="KW-0812">Transmembrane</keyword>
<feature type="region of interest" description="Disordered" evidence="1">
    <location>
        <begin position="55"/>
        <end position="316"/>
    </location>
</feature>
<dbReference type="STRING" id="71139.A0A059BSG0"/>
<dbReference type="OMA" id="MGKQMED"/>
<dbReference type="EMBL" id="KK198758">
    <property type="protein sequence ID" value="KCW68590.1"/>
    <property type="molecule type" value="Genomic_DNA"/>
</dbReference>
<dbReference type="Gramene" id="KCW68590">
    <property type="protein sequence ID" value="KCW68590"/>
    <property type="gene ID" value="EUGRSUZ_F02202"/>
</dbReference>
<sequence>MTILRQSPSRNQRTKGFKVKHAIQIFLLLAICVWLLYQVKHSHEKKKILEETTAAELSEDVETKHEKIKLGRKDLNPQERNADPGDDRQEEEKDDDIEETKLEETEMEERGGGDDEIDGNEQERDEEDDPEEIEDLIDEEDRVKGDGIAEEESDEKEIQIEDTGTLEERTENEGDKISQDAREEHYKGDDASSAVLQNVGVKTEDFQAGLRKVKEESGQGDISRHSEEVRMAVENGDLTSQGRGIDGSNWDKFNIDSKSNRSKREKTNEGEDMNQSSVLELPRVPDWVHDHDGNEAISTSESTYDKNDENGTKDSM</sequence>
<reference evidence="3" key="1">
    <citation type="submission" date="2013-07" db="EMBL/GenBank/DDBJ databases">
        <title>The genome of Eucalyptus grandis.</title>
        <authorList>
            <person name="Schmutz J."/>
            <person name="Hayes R."/>
            <person name="Myburg A."/>
            <person name="Tuskan G."/>
            <person name="Grattapaglia D."/>
            <person name="Rokhsar D.S."/>
        </authorList>
    </citation>
    <scope>NUCLEOTIDE SEQUENCE</scope>
    <source>
        <tissue evidence="3">Leaf extractions</tissue>
    </source>
</reference>
<evidence type="ECO:0000256" key="1">
    <source>
        <dbReference type="SAM" id="MobiDB-lite"/>
    </source>
</evidence>
<name>A0A059BSG0_EUCGR</name>
<keyword evidence="2" id="KW-0472">Membrane</keyword>
<evidence type="ECO:0000256" key="2">
    <source>
        <dbReference type="SAM" id="Phobius"/>
    </source>
</evidence>
<dbReference type="InParanoid" id="A0A059BSG0"/>
<feature type="transmembrane region" description="Helical" evidence="2">
    <location>
        <begin position="21"/>
        <end position="37"/>
    </location>
</feature>
<feature type="compositionally biased region" description="Basic and acidic residues" evidence="1">
    <location>
        <begin position="303"/>
        <end position="316"/>
    </location>
</feature>
<organism evidence="3">
    <name type="scientific">Eucalyptus grandis</name>
    <name type="common">Flooded gum</name>
    <dbReference type="NCBI Taxonomy" id="71139"/>
    <lineage>
        <taxon>Eukaryota</taxon>
        <taxon>Viridiplantae</taxon>
        <taxon>Streptophyta</taxon>
        <taxon>Embryophyta</taxon>
        <taxon>Tracheophyta</taxon>
        <taxon>Spermatophyta</taxon>
        <taxon>Magnoliopsida</taxon>
        <taxon>eudicotyledons</taxon>
        <taxon>Gunneridae</taxon>
        <taxon>Pentapetalae</taxon>
        <taxon>rosids</taxon>
        <taxon>malvids</taxon>
        <taxon>Myrtales</taxon>
        <taxon>Myrtaceae</taxon>
        <taxon>Myrtoideae</taxon>
        <taxon>Eucalypteae</taxon>
        <taxon>Eucalyptus</taxon>
    </lineage>
</organism>
<keyword evidence="2" id="KW-1133">Transmembrane helix</keyword>
<proteinExistence type="predicted"/>
<accession>A0A059BSG0</accession>
<dbReference type="PANTHER" id="PTHR33700">
    <property type="entry name" value="MYB-LIKE PROTEIN X"/>
    <property type="match status" value="1"/>
</dbReference>
<dbReference type="PANTHER" id="PTHR33700:SF25">
    <property type="entry name" value="TRANSMEMBRANE PROTEIN"/>
    <property type="match status" value="1"/>
</dbReference>